<keyword evidence="2" id="KW-1185">Reference proteome</keyword>
<dbReference type="Proteomes" id="UP001497644">
    <property type="component" value="Chromosome 4"/>
</dbReference>
<name>A0AAV2NRX0_9HYME</name>
<sequence>MPVPHQGEEFHEPIDGVRPIDYPVIYGYIMQLKCVMALENSIYQNIINLQKICNSCYNMTSNEQKDLYEIILPHNAVHEDSVNDQIDCTLCNKHIVKIGPAHECRECIGKYLDDLWGGIVLNLWVE</sequence>
<reference evidence="1" key="1">
    <citation type="submission" date="2024-04" db="EMBL/GenBank/DDBJ databases">
        <authorList>
            <consortium name="Molecular Ecology Group"/>
        </authorList>
    </citation>
    <scope>NUCLEOTIDE SEQUENCE</scope>
</reference>
<protein>
    <submittedName>
        <fullName evidence="1">Uncharacterized protein</fullName>
    </submittedName>
</protein>
<dbReference type="EMBL" id="OZ034827">
    <property type="protein sequence ID" value="CAL1683229.1"/>
    <property type="molecule type" value="Genomic_DNA"/>
</dbReference>
<evidence type="ECO:0000313" key="1">
    <source>
        <dbReference type="EMBL" id="CAL1683229.1"/>
    </source>
</evidence>
<organism evidence="1 2">
    <name type="scientific">Lasius platythorax</name>
    <dbReference type="NCBI Taxonomy" id="488582"/>
    <lineage>
        <taxon>Eukaryota</taxon>
        <taxon>Metazoa</taxon>
        <taxon>Ecdysozoa</taxon>
        <taxon>Arthropoda</taxon>
        <taxon>Hexapoda</taxon>
        <taxon>Insecta</taxon>
        <taxon>Pterygota</taxon>
        <taxon>Neoptera</taxon>
        <taxon>Endopterygota</taxon>
        <taxon>Hymenoptera</taxon>
        <taxon>Apocrita</taxon>
        <taxon>Aculeata</taxon>
        <taxon>Formicoidea</taxon>
        <taxon>Formicidae</taxon>
        <taxon>Formicinae</taxon>
        <taxon>Lasius</taxon>
        <taxon>Lasius</taxon>
    </lineage>
</organism>
<accession>A0AAV2NRX0</accession>
<dbReference type="AlphaFoldDB" id="A0AAV2NRX0"/>
<proteinExistence type="predicted"/>
<evidence type="ECO:0000313" key="2">
    <source>
        <dbReference type="Proteomes" id="UP001497644"/>
    </source>
</evidence>
<gene>
    <name evidence="1" type="ORF">LPLAT_LOCUS9000</name>
</gene>